<dbReference type="EMBL" id="CP030117">
    <property type="protein sequence ID" value="AWX55992.1"/>
    <property type="molecule type" value="Genomic_DNA"/>
</dbReference>
<dbReference type="RefSeq" id="WP_048032706.1">
    <property type="nucleotide sequence ID" value="NZ_CP030117.1"/>
</dbReference>
<dbReference type="Proteomes" id="UP000036061">
    <property type="component" value="Chromosome"/>
</dbReference>
<protein>
    <submittedName>
        <fullName evidence="1">Uncharacterized protein</fullName>
    </submittedName>
</protein>
<evidence type="ECO:0000313" key="2">
    <source>
        <dbReference type="Proteomes" id="UP000036061"/>
    </source>
</evidence>
<organism evidence="1 2">
    <name type="scientific">Brevibacillus brevis</name>
    <name type="common">Bacillus brevis</name>
    <dbReference type="NCBI Taxonomy" id="1393"/>
    <lineage>
        <taxon>Bacteria</taxon>
        <taxon>Bacillati</taxon>
        <taxon>Bacillota</taxon>
        <taxon>Bacilli</taxon>
        <taxon>Bacillales</taxon>
        <taxon>Paenibacillaceae</taxon>
        <taxon>Brevibacillus</taxon>
    </lineage>
</organism>
<sequence length="173" mass="20361">MNRYYGLFIGTAIPFKHLKKIIRKFNDDYYDKASPERQQDFIQIIPEFHISHSNYPPTMLECIMVEPAFLNRFLEIINNLDFTFILCQYRHGHFQTIMNGIEYSVTSYRSLEDVVYLLLEDEDDIEGKFAKKLRTLPLEKQVASAPGIKTSEEYQHLLDTWVKEVLAYPAKNA</sequence>
<proteinExistence type="predicted"/>
<gene>
    <name evidence="1" type="ORF">AB432_013455</name>
</gene>
<name>A0A2Z4MHJ3_BREBE</name>
<reference evidence="1 2" key="1">
    <citation type="journal article" date="2015" name="Genome Announc.">
        <title>Draft Genome Sequence of Brevibacillus brevis DZQ7, a Plant Growth-Promoting Rhizobacterium with Broad-Spectrum Antimicrobial Activity.</title>
        <authorList>
            <person name="Hou Q."/>
            <person name="Wang C."/>
            <person name="Hou X."/>
            <person name="Xia Z."/>
            <person name="Ye J."/>
            <person name="Liu K."/>
            <person name="Liu H."/>
            <person name="Wang J."/>
            <person name="Guo H."/>
            <person name="Yu X."/>
            <person name="Yang Y."/>
            <person name="Du B."/>
            <person name="Ding Y."/>
        </authorList>
    </citation>
    <scope>NUCLEOTIDE SEQUENCE [LARGE SCALE GENOMIC DNA]</scope>
    <source>
        <strain evidence="1 2">DZQ7</strain>
    </source>
</reference>
<evidence type="ECO:0000313" key="1">
    <source>
        <dbReference type="EMBL" id="AWX55992.1"/>
    </source>
</evidence>
<dbReference type="AlphaFoldDB" id="A0A2Z4MHJ3"/>
<accession>A0A2Z4MHJ3</accession>